<dbReference type="Pfam" id="PF01593">
    <property type="entry name" value="Amino_oxidase"/>
    <property type="match status" value="1"/>
</dbReference>
<protein>
    <recommendedName>
        <fullName evidence="1">Amine oxidase domain-containing protein</fullName>
    </recommendedName>
</protein>
<evidence type="ECO:0000313" key="3">
    <source>
        <dbReference type="Proteomes" id="UP000197003"/>
    </source>
</evidence>
<dbReference type="EMBL" id="CP020946">
    <property type="protein sequence ID" value="ASD62462.1"/>
    <property type="molecule type" value="Genomic_DNA"/>
</dbReference>
<proteinExistence type="predicted"/>
<dbReference type="PANTHER" id="PTHR42923:SF3">
    <property type="entry name" value="PROTOPORPHYRINOGEN OXIDASE"/>
    <property type="match status" value="1"/>
</dbReference>
<dbReference type="PANTHER" id="PTHR42923">
    <property type="entry name" value="PROTOPORPHYRINOGEN OXIDASE"/>
    <property type="match status" value="1"/>
</dbReference>
<evidence type="ECO:0000313" key="2">
    <source>
        <dbReference type="EMBL" id="ASD62462.1"/>
    </source>
</evidence>
<reference evidence="2 3" key="1">
    <citation type="submission" date="2017-04" db="EMBL/GenBank/DDBJ databases">
        <title>Whole genome sequence of Bdellovibrio bacteriovorus strain SSB218315.</title>
        <authorList>
            <person name="Oyedara O."/>
            <person name="Rodriguez-Perez M.A."/>
        </authorList>
    </citation>
    <scope>NUCLEOTIDE SEQUENCE [LARGE SCALE GENOMIC DNA]</scope>
    <source>
        <strain evidence="2 3">SSB218315</strain>
    </source>
</reference>
<dbReference type="OrthoDB" id="5290908at2"/>
<accession>A0A1Z3N4R6</accession>
<dbReference type="InterPro" id="IPR002937">
    <property type="entry name" value="Amino_oxidase"/>
</dbReference>
<evidence type="ECO:0000259" key="1">
    <source>
        <dbReference type="Pfam" id="PF01593"/>
    </source>
</evidence>
<dbReference type="RefSeq" id="WP_088564100.1">
    <property type="nucleotide sequence ID" value="NZ_CP020946.1"/>
</dbReference>
<gene>
    <name evidence="2" type="ORF">B9G79_02215</name>
</gene>
<organism evidence="2 3">
    <name type="scientific">Bdellovibrio bacteriovorus</name>
    <dbReference type="NCBI Taxonomy" id="959"/>
    <lineage>
        <taxon>Bacteria</taxon>
        <taxon>Pseudomonadati</taxon>
        <taxon>Bdellovibrionota</taxon>
        <taxon>Bdellovibrionia</taxon>
        <taxon>Bdellovibrionales</taxon>
        <taxon>Pseudobdellovibrionaceae</taxon>
        <taxon>Bdellovibrio</taxon>
    </lineage>
</organism>
<dbReference type="Proteomes" id="UP000197003">
    <property type="component" value="Chromosome"/>
</dbReference>
<dbReference type="SUPFAM" id="SSF54373">
    <property type="entry name" value="FAD-linked reductases, C-terminal domain"/>
    <property type="match status" value="1"/>
</dbReference>
<dbReference type="AlphaFoldDB" id="A0A1Z3N4R6"/>
<dbReference type="Gene3D" id="3.50.50.60">
    <property type="entry name" value="FAD/NAD(P)-binding domain"/>
    <property type="match status" value="1"/>
</dbReference>
<sequence>MKTVNVIGAGFAGLTVSLRLAQKGFQVELYESSDRVGGLLGTDQTPYGIAERAANALIRTEKAEGLFAELGITPSYPLETSKKRFLFRNTPKAWPLSFLETLALMGRVLPRVLTGGKKALRPQAGETLLNWGERKIGKAPTRFLLGPAMQGIYGNEITHLSASLILGPLFSGNKRSKYKGLLTGPGGMQDLVDHLHTRLQELGVKIHLNSQVSLESLQGPVVVATSARAATQLLAKKHPDFSKVLGNIQMSSLMSVTLFFAKPQEKYKGFGCLIPRGFDLKTLGVLMNSYIFKDRDKTYNETWILGGQQEEALLDLSDGDLLKLLAEERFRILGQKDTLLEYRINRWKKALPFYDLNLENALADLAEVPEPQGLYLHGNYLSGIGLSKILERSDLIAEKIASAHG</sequence>
<dbReference type="SUPFAM" id="SSF51905">
    <property type="entry name" value="FAD/NAD(P)-binding domain"/>
    <property type="match status" value="1"/>
</dbReference>
<name>A0A1Z3N4R6_BDEBC</name>
<dbReference type="GO" id="GO:0016491">
    <property type="term" value="F:oxidoreductase activity"/>
    <property type="evidence" value="ECO:0007669"/>
    <property type="project" value="InterPro"/>
</dbReference>
<dbReference type="InterPro" id="IPR036188">
    <property type="entry name" value="FAD/NAD-bd_sf"/>
</dbReference>
<feature type="domain" description="Amine oxidase" evidence="1">
    <location>
        <begin position="11"/>
        <end position="213"/>
    </location>
</feature>
<dbReference type="InterPro" id="IPR050464">
    <property type="entry name" value="Zeta_carotene_desat/Oxidored"/>
</dbReference>